<feature type="transmembrane region" description="Helical" evidence="8">
    <location>
        <begin position="33"/>
        <end position="52"/>
    </location>
</feature>
<evidence type="ECO:0000256" key="3">
    <source>
        <dbReference type="ARBA" id="ARBA00022448"/>
    </source>
</evidence>
<comment type="subcellular location">
    <subcellularLocation>
        <location evidence="1">Cell membrane</location>
        <topology evidence="1">Multi-pass membrane protein</topology>
    </subcellularLocation>
</comment>
<feature type="transmembrane region" description="Helical" evidence="8">
    <location>
        <begin position="166"/>
        <end position="185"/>
    </location>
</feature>
<keyword evidence="7 8" id="KW-0472">Membrane</keyword>
<evidence type="ECO:0000256" key="4">
    <source>
        <dbReference type="ARBA" id="ARBA00022475"/>
    </source>
</evidence>
<dbReference type="GO" id="GO:0005886">
    <property type="term" value="C:plasma membrane"/>
    <property type="evidence" value="ECO:0007669"/>
    <property type="project" value="UniProtKB-SubCell"/>
</dbReference>
<name>A0A3B1B6V3_9ZZZZ</name>
<dbReference type="InterPro" id="IPR038770">
    <property type="entry name" value="Na+/solute_symporter_sf"/>
</dbReference>
<dbReference type="PANTHER" id="PTHR36838:SF1">
    <property type="entry name" value="SLR1864 PROTEIN"/>
    <property type="match status" value="1"/>
</dbReference>
<feature type="transmembrane region" description="Helical" evidence="8">
    <location>
        <begin position="64"/>
        <end position="83"/>
    </location>
</feature>
<feature type="transmembrane region" description="Helical" evidence="8">
    <location>
        <begin position="253"/>
        <end position="273"/>
    </location>
</feature>
<feature type="transmembrane region" description="Helical" evidence="8">
    <location>
        <begin position="125"/>
        <end position="145"/>
    </location>
</feature>
<comment type="similarity">
    <text evidence="2">Belongs to the auxin efflux carrier (TC 2.A.69) family.</text>
</comment>
<evidence type="ECO:0000256" key="1">
    <source>
        <dbReference type="ARBA" id="ARBA00004651"/>
    </source>
</evidence>
<proteinExistence type="inferred from homology"/>
<keyword evidence="5 8" id="KW-0812">Transmembrane</keyword>
<keyword evidence="3" id="KW-0813">Transport</keyword>
<dbReference type="Gene3D" id="1.20.1530.20">
    <property type="match status" value="1"/>
</dbReference>
<dbReference type="InterPro" id="IPR004776">
    <property type="entry name" value="Mem_transp_PIN-like"/>
</dbReference>
<feature type="transmembrane region" description="Helical" evidence="8">
    <location>
        <begin position="6"/>
        <end position="21"/>
    </location>
</feature>
<feature type="transmembrane region" description="Helical" evidence="8">
    <location>
        <begin position="95"/>
        <end position="113"/>
    </location>
</feature>
<feature type="transmembrane region" description="Helical" evidence="8">
    <location>
        <begin position="222"/>
        <end position="241"/>
    </location>
</feature>
<dbReference type="Pfam" id="PF03547">
    <property type="entry name" value="Mem_trans"/>
    <property type="match status" value="2"/>
</dbReference>
<dbReference type="GO" id="GO:0055085">
    <property type="term" value="P:transmembrane transport"/>
    <property type="evidence" value="ECO:0007669"/>
    <property type="project" value="InterPro"/>
</dbReference>
<keyword evidence="6 8" id="KW-1133">Transmembrane helix</keyword>
<feature type="transmembrane region" description="Helical" evidence="8">
    <location>
        <begin position="191"/>
        <end position="210"/>
    </location>
</feature>
<evidence type="ECO:0000256" key="5">
    <source>
        <dbReference type="ARBA" id="ARBA00022692"/>
    </source>
</evidence>
<sequence length="305" mass="32954">MFETLLQMIALIACGVGWRFLRPGKLTPEQVRLGLTESVYYLFLPALVLVVLWRTPIGLDSLRISFLAATGIIFALLVSGLACRLCRMPAGISGAIILASAFPNATYLGLPVLQTTFGDWAQSIAIQYDLFACTPLLFTVGVLVAEHYGASGSDDRTGFLKRLLRIPPLWAAIVGSALNLFSVPLDSNLEIILKLLGDTVIPLMLVALGLSLQWRSISVQQIPPLIVVSGIQLLLTPLLVWQLAKVLGLDGDLLSAVVLEAAMPSMVLGLVLCDRFRLDTTIYALAVTVTTLLSLLSLPLWFGII</sequence>
<dbReference type="AlphaFoldDB" id="A0A3B1B6V3"/>
<keyword evidence="4" id="KW-1003">Cell membrane</keyword>
<organism evidence="9">
    <name type="scientific">hydrothermal vent metagenome</name>
    <dbReference type="NCBI Taxonomy" id="652676"/>
    <lineage>
        <taxon>unclassified sequences</taxon>
        <taxon>metagenomes</taxon>
        <taxon>ecological metagenomes</taxon>
    </lineage>
</organism>
<accession>A0A3B1B6V3</accession>
<evidence type="ECO:0000256" key="8">
    <source>
        <dbReference type="SAM" id="Phobius"/>
    </source>
</evidence>
<protein>
    <submittedName>
        <fullName evidence="9">Auxin efflux carrier family protein</fullName>
    </submittedName>
</protein>
<evidence type="ECO:0000313" key="9">
    <source>
        <dbReference type="EMBL" id="VAX13969.1"/>
    </source>
</evidence>
<gene>
    <name evidence="9" type="ORF">MNBD_GAMMA24-1432</name>
</gene>
<feature type="transmembrane region" description="Helical" evidence="8">
    <location>
        <begin position="282"/>
        <end position="304"/>
    </location>
</feature>
<evidence type="ECO:0000256" key="6">
    <source>
        <dbReference type="ARBA" id="ARBA00022989"/>
    </source>
</evidence>
<dbReference type="EMBL" id="UOFZ01000150">
    <property type="protein sequence ID" value="VAX13969.1"/>
    <property type="molecule type" value="Genomic_DNA"/>
</dbReference>
<reference evidence="9" key="1">
    <citation type="submission" date="2018-06" db="EMBL/GenBank/DDBJ databases">
        <authorList>
            <person name="Zhirakovskaya E."/>
        </authorList>
    </citation>
    <scope>NUCLEOTIDE SEQUENCE</scope>
</reference>
<evidence type="ECO:0000256" key="7">
    <source>
        <dbReference type="ARBA" id="ARBA00023136"/>
    </source>
</evidence>
<evidence type="ECO:0000256" key="2">
    <source>
        <dbReference type="ARBA" id="ARBA00010145"/>
    </source>
</evidence>
<dbReference type="PANTHER" id="PTHR36838">
    <property type="entry name" value="AUXIN EFFLUX CARRIER FAMILY PROTEIN"/>
    <property type="match status" value="1"/>
</dbReference>